<dbReference type="GO" id="GO:0005634">
    <property type="term" value="C:nucleus"/>
    <property type="evidence" value="ECO:0007669"/>
    <property type="project" value="InterPro"/>
</dbReference>
<sequence length="471" mass="52144">MMKSAGIEENLLAILDSASDSKHTPDANDDRLAFLEAVRSACIVNENPPTSKMCEAVFQILRVGKSLELITESFRLLNELDKRFPHVYLSEKEASESSHLIVVEGGWSPFLFNLESASRERGAGCRSISGPLDSMGFLQLMQELGEVANEGNLQALEIKSLRNMLVFQYLINALEGDFLPRNRVYEETMNWTHLRESLLNLLLSTRKINYKGLMKDCLTIMCGLFDVSAGISEDLESPDNAAAKLSHNDNTASALALFELGSNACFALQKLLIMIMDLDMSRKKADMQGSTTRADGVRTPLMEIILDEITYDTDMLSPFLKNDLQVFNEPKWKLEIILQYFSKYTTRLSTRTRRSNGPTEDATTFSGVLNCFSNVTSTRSITKKISADVVQVLLAHAFQAHLSLSCQQDADGIAASKDEGRSSSLAEICENIISAFSNLRRTDAKMEILPIGKEALFSAATILSTETGAQV</sequence>
<dbReference type="GO" id="GO:0010113">
    <property type="term" value="P:negative regulation of systemic acquired resistance"/>
    <property type="evidence" value="ECO:0007669"/>
    <property type="project" value="TreeGrafter"/>
</dbReference>
<gene>
    <name evidence="1" type="ORF">OIU85_022813</name>
</gene>
<dbReference type="GO" id="GO:0030915">
    <property type="term" value="C:Smc5-Smc6 complex"/>
    <property type="evidence" value="ECO:0007669"/>
    <property type="project" value="InterPro"/>
</dbReference>
<dbReference type="PANTHER" id="PTHR37243">
    <property type="entry name" value="NEGATIVE REGULATOR OF SYSTEMIC ACQUIRED RESISTANCE SNI1"/>
    <property type="match status" value="1"/>
</dbReference>
<proteinExistence type="predicted"/>
<dbReference type="GO" id="GO:0000976">
    <property type="term" value="F:transcription cis-regulatory region binding"/>
    <property type="evidence" value="ECO:0007669"/>
    <property type="project" value="TreeGrafter"/>
</dbReference>
<dbReference type="Proteomes" id="UP001151529">
    <property type="component" value="Chromosome 11"/>
</dbReference>
<organism evidence="1 2">
    <name type="scientific">Salix viminalis</name>
    <name type="common">Common osier</name>
    <name type="synonym">Basket willow</name>
    <dbReference type="NCBI Taxonomy" id="40686"/>
    <lineage>
        <taxon>Eukaryota</taxon>
        <taxon>Viridiplantae</taxon>
        <taxon>Streptophyta</taxon>
        <taxon>Embryophyta</taxon>
        <taxon>Tracheophyta</taxon>
        <taxon>Spermatophyta</taxon>
        <taxon>Magnoliopsida</taxon>
        <taxon>eudicotyledons</taxon>
        <taxon>Gunneridae</taxon>
        <taxon>Pentapetalae</taxon>
        <taxon>rosids</taxon>
        <taxon>fabids</taxon>
        <taxon>Malpighiales</taxon>
        <taxon>Salicaceae</taxon>
        <taxon>Saliceae</taxon>
        <taxon>Salix</taxon>
    </lineage>
</organism>
<dbReference type="PANTHER" id="PTHR37243:SF2">
    <property type="entry name" value="NEGATIVE REGULATOR OF SYSTEMIC ACQUIRED RESISTANCE SNI1"/>
    <property type="match status" value="1"/>
</dbReference>
<dbReference type="AlphaFoldDB" id="A0A9Q0U7N5"/>
<dbReference type="OrthoDB" id="1885692at2759"/>
<reference evidence="1" key="1">
    <citation type="submission" date="2022-11" db="EMBL/GenBank/DDBJ databases">
        <authorList>
            <person name="Hyden B.L."/>
            <person name="Feng K."/>
            <person name="Yates T."/>
            <person name="Jawdy S."/>
            <person name="Smart L.B."/>
            <person name="Muchero W."/>
        </authorList>
    </citation>
    <scope>NUCLEOTIDE SEQUENCE</scope>
    <source>
        <tissue evidence="1">Shoot tip</tissue>
    </source>
</reference>
<keyword evidence="2" id="KW-1185">Reference proteome</keyword>
<comment type="caution">
    <text evidence="1">The sequence shown here is derived from an EMBL/GenBank/DDBJ whole genome shotgun (WGS) entry which is preliminary data.</text>
</comment>
<accession>A0A9Q0U7N5</accession>
<dbReference type="InterPro" id="IPR034561">
    <property type="entry name" value="SNI1"/>
</dbReference>
<name>A0A9Q0U7N5_SALVM</name>
<evidence type="ECO:0000313" key="1">
    <source>
        <dbReference type="EMBL" id="KAJ6724941.1"/>
    </source>
</evidence>
<dbReference type="GO" id="GO:0045892">
    <property type="term" value="P:negative regulation of DNA-templated transcription"/>
    <property type="evidence" value="ECO:0007669"/>
    <property type="project" value="InterPro"/>
</dbReference>
<dbReference type="GO" id="GO:0006974">
    <property type="term" value="P:DNA damage response"/>
    <property type="evidence" value="ECO:0007669"/>
    <property type="project" value="InterPro"/>
</dbReference>
<dbReference type="EMBL" id="JAPFFL010000005">
    <property type="protein sequence ID" value="KAJ6724941.1"/>
    <property type="molecule type" value="Genomic_DNA"/>
</dbReference>
<evidence type="ECO:0000313" key="2">
    <source>
        <dbReference type="Proteomes" id="UP001151529"/>
    </source>
</evidence>
<reference evidence="1" key="2">
    <citation type="journal article" date="2023" name="Int. J. Mol. Sci.">
        <title>De Novo Assembly and Annotation of 11 Diverse Shrub Willow (Salix) Genomes Reveals Novel Gene Organization in Sex-Linked Regions.</title>
        <authorList>
            <person name="Hyden B."/>
            <person name="Feng K."/>
            <person name="Yates T.B."/>
            <person name="Jawdy S."/>
            <person name="Cereghino C."/>
            <person name="Smart L.B."/>
            <person name="Muchero W."/>
        </authorList>
    </citation>
    <scope>NUCLEOTIDE SEQUENCE [LARGE SCALE GENOMIC DNA]</scope>
    <source>
        <tissue evidence="1">Shoot tip</tissue>
    </source>
</reference>
<protein>
    <submittedName>
        <fullName evidence="1">NEGATIVE REGULATOR OF SYSTEMIC ACQUIRED RESISTANCE SNI1</fullName>
    </submittedName>
</protein>